<dbReference type="GO" id="GO:0006313">
    <property type="term" value="P:DNA transposition"/>
    <property type="evidence" value="ECO:0007669"/>
    <property type="project" value="UniProtKB-UniRule"/>
</dbReference>
<comment type="function">
    <text evidence="1 6">Required for the transposition of the insertion element.</text>
</comment>
<evidence type="ECO:0000256" key="6">
    <source>
        <dbReference type="RuleBase" id="RU365089"/>
    </source>
</evidence>
<keyword evidence="3 6" id="KW-0815">Transposition</keyword>
<evidence type="ECO:0000313" key="7">
    <source>
        <dbReference type="EMBL" id="MBS2966664.1"/>
    </source>
</evidence>
<dbReference type="GO" id="GO:0003677">
    <property type="term" value="F:DNA binding"/>
    <property type="evidence" value="ECO:0007669"/>
    <property type="project" value="UniProtKB-UniRule"/>
</dbReference>
<evidence type="ECO:0000256" key="3">
    <source>
        <dbReference type="ARBA" id="ARBA00022578"/>
    </source>
</evidence>
<protein>
    <recommendedName>
        <fullName evidence="6">Mutator family transposase</fullName>
    </recommendedName>
</protein>
<dbReference type="PANTHER" id="PTHR33217">
    <property type="entry name" value="TRANSPOSASE FOR INSERTION SEQUENCE ELEMENT IS1081"/>
    <property type="match status" value="1"/>
</dbReference>
<name>A0A8J7WX14_9ACTN</name>
<evidence type="ECO:0000256" key="5">
    <source>
        <dbReference type="ARBA" id="ARBA00023172"/>
    </source>
</evidence>
<proteinExistence type="inferred from homology"/>
<dbReference type="InterPro" id="IPR001207">
    <property type="entry name" value="Transposase_mutator"/>
</dbReference>
<reference evidence="7" key="1">
    <citation type="submission" date="2021-04" db="EMBL/GenBank/DDBJ databases">
        <title>Genome based classification of Actinospica acidithermotolerans sp. nov., an actinobacterium isolated from an Indonesian hot spring.</title>
        <authorList>
            <person name="Kusuma A.B."/>
            <person name="Putra K.E."/>
            <person name="Nafisah S."/>
            <person name="Loh J."/>
            <person name="Nouioui I."/>
            <person name="Goodfellow M."/>
        </authorList>
    </citation>
    <scope>NUCLEOTIDE SEQUENCE</scope>
    <source>
        <strain evidence="7">DSM 45618</strain>
    </source>
</reference>
<dbReference type="GO" id="GO:0004803">
    <property type="term" value="F:transposase activity"/>
    <property type="evidence" value="ECO:0007669"/>
    <property type="project" value="UniProtKB-UniRule"/>
</dbReference>
<dbReference type="Pfam" id="PF00872">
    <property type="entry name" value="Transposase_mut"/>
    <property type="match status" value="1"/>
</dbReference>
<dbReference type="PANTHER" id="PTHR33217:SF8">
    <property type="entry name" value="MUTATOR FAMILY TRANSPOSASE"/>
    <property type="match status" value="1"/>
</dbReference>
<evidence type="ECO:0000256" key="4">
    <source>
        <dbReference type="ARBA" id="ARBA00023125"/>
    </source>
</evidence>
<keyword evidence="5 6" id="KW-0233">DNA recombination</keyword>
<dbReference type="AlphaFoldDB" id="A0A8J7WX14"/>
<dbReference type="EMBL" id="JAGSXH010000177">
    <property type="protein sequence ID" value="MBS2966664.1"/>
    <property type="molecule type" value="Genomic_DNA"/>
</dbReference>
<gene>
    <name evidence="7" type="ORF">KGA66_26745</name>
</gene>
<comment type="similarity">
    <text evidence="2 6">Belongs to the transposase mutator family.</text>
</comment>
<accession>A0A8J7WX14</accession>
<keyword evidence="4 6" id="KW-0238">DNA-binding</keyword>
<evidence type="ECO:0000256" key="2">
    <source>
        <dbReference type="ARBA" id="ARBA00010961"/>
    </source>
</evidence>
<comment type="caution">
    <text evidence="7">The sequence shown here is derived from an EMBL/GenBank/DDBJ whole genome shotgun (WGS) entry which is preliminary data.</text>
</comment>
<dbReference type="Proteomes" id="UP000677913">
    <property type="component" value="Unassembled WGS sequence"/>
</dbReference>
<organism evidence="7 8">
    <name type="scientific">Actinocrinis puniceicyclus</name>
    <dbReference type="NCBI Taxonomy" id="977794"/>
    <lineage>
        <taxon>Bacteria</taxon>
        <taxon>Bacillati</taxon>
        <taxon>Actinomycetota</taxon>
        <taxon>Actinomycetes</taxon>
        <taxon>Catenulisporales</taxon>
        <taxon>Actinospicaceae</taxon>
        <taxon>Actinocrinis</taxon>
    </lineage>
</organism>
<feature type="non-terminal residue" evidence="7">
    <location>
        <position position="232"/>
    </location>
</feature>
<sequence>MTNTAIDTNQATVAGSDGVSLDFAQNLVELIDPDTLAGLAAAAREQAADGGLKLLGADGLLVPITKAVLEAALTAELDEHLAAASGANRANGTRRKTLRTEIGPVAVNVPRDRAGTFAPAVVGKRSRRTSGIDEMVISLVAKGLTTGEVAAHLHEVFGVEASKDTVSAITDRVLETMAEWRSRPLDEVYPVVFCDAIHVKVRDGKVANKAVYVALGVDVDGCRDILGLWVGE</sequence>
<keyword evidence="6" id="KW-0814">Transposable element</keyword>
<keyword evidence="8" id="KW-1185">Reference proteome</keyword>
<evidence type="ECO:0000313" key="8">
    <source>
        <dbReference type="Proteomes" id="UP000677913"/>
    </source>
</evidence>
<evidence type="ECO:0000256" key="1">
    <source>
        <dbReference type="ARBA" id="ARBA00002190"/>
    </source>
</evidence>